<keyword evidence="1" id="KW-1133">Transmembrane helix</keyword>
<keyword evidence="1" id="KW-0472">Membrane</keyword>
<dbReference type="EMBL" id="GGEC01075937">
    <property type="protein sequence ID" value="MBX56421.1"/>
    <property type="molecule type" value="Transcribed_RNA"/>
</dbReference>
<sequence>MRLSEFDNKYSSHILEYVFFNNSSSYQSSNKRNSFSSRITVASHMPAPVSTITTLFTLLIIYILVHFCYAYNNNAAALGYGINQRT</sequence>
<keyword evidence="1" id="KW-0812">Transmembrane</keyword>
<proteinExistence type="predicted"/>
<reference evidence="2" key="1">
    <citation type="submission" date="2018-02" db="EMBL/GenBank/DDBJ databases">
        <title>Rhizophora mucronata_Transcriptome.</title>
        <authorList>
            <person name="Meera S.P."/>
            <person name="Sreeshan A."/>
            <person name="Augustine A."/>
        </authorList>
    </citation>
    <scope>NUCLEOTIDE SEQUENCE</scope>
    <source>
        <tissue evidence="2">Leaf</tissue>
    </source>
</reference>
<dbReference type="AlphaFoldDB" id="A0A2P2PP18"/>
<organism evidence="2">
    <name type="scientific">Rhizophora mucronata</name>
    <name type="common">Asiatic mangrove</name>
    <dbReference type="NCBI Taxonomy" id="61149"/>
    <lineage>
        <taxon>Eukaryota</taxon>
        <taxon>Viridiplantae</taxon>
        <taxon>Streptophyta</taxon>
        <taxon>Embryophyta</taxon>
        <taxon>Tracheophyta</taxon>
        <taxon>Spermatophyta</taxon>
        <taxon>Magnoliopsida</taxon>
        <taxon>eudicotyledons</taxon>
        <taxon>Gunneridae</taxon>
        <taxon>Pentapetalae</taxon>
        <taxon>rosids</taxon>
        <taxon>fabids</taxon>
        <taxon>Malpighiales</taxon>
        <taxon>Rhizophoraceae</taxon>
        <taxon>Rhizophora</taxon>
    </lineage>
</organism>
<evidence type="ECO:0000256" key="1">
    <source>
        <dbReference type="SAM" id="Phobius"/>
    </source>
</evidence>
<accession>A0A2P2PP18</accession>
<protein>
    <submittedName>
        <fullName evidence="2">Heat shock 70 kDa protein 8</fullName>
    </submittedName>
</protein>
<keyword evidence="2" id="KW-0346">Stress response</keyword>
<name>A0A2P2PP18_RHIMU</name>
<evidence type="ECO:0000313" key="2">
    <source>
        <dbReference type="EMBL" id="MBX56421.1"/>
    </source>
</evidence>
<feature type="transmembrane region" description="Helical" evidence="1">
    <location>
        <begin position="52"/>
        <end position="71"/>
    </location>
</feature>